<protein>
    <submittedName>
        <fullName evidence="2">Uncharacterized protein</fullName>
    </submittedName>
</protein>
<feature type="region of interest" description="Disordered" evidence="1">
    <location>
        <begin position="29"/>
        <end position="84"/>
    </location>
</feature>
<keyword evidence="3" id="KW-1185">Reference proteome</keyword>
<dbReference type="Proteomes" id="UP001612915">
    <property type="component" value="Unassembled WGS sequence"/>
</dbReference>
<accession>A0ABW8AR01</accession>
<organism evidence="2 3">
    <name type="scientific">Spongisporangium articulatum</name>
    <dbReference type="NCBI Taxonomy" id="3362603"/>
    <lineage>
        <taxon>Bacteria</taxon>
        <taxon>Bacillati</taxon>
        <taxon>Actinomycetota</taxon>
        <taxon>Actinomycetes</taxon>
        <taxon>Kineosporiales</taxon>
        <taxon>Kineosporiaceae</taxon>
        <taxon>Spongisporangium</taxon>
    </lineage>
</organism>
<name>A0ABW8AR01_9ACTN</name>
<evidence type="ECO:0000313" key="2">
    <source>
        <dbReference type="EMBL" id="MFI7588066.1"/>
    </source>
</evidence>
<dbReference type="EMBL" id="JBITLV010000004">
    <property type="protein sequence ID" value="MFI7588066.1"/>
    <property type="molecule type" value="Genomic_DNA"/>
</dbReference>
<reference evidence="2 3" key="1">
    <citation type="submission" date="2024-10" db="EMBL/GenBank/DDBJ databases">
        <title>The Natural Products Discovery Center: Release of the First 8490 Sequenced Strains for Exploring Actinobacteria Biosynthetic Diversity.</title>
        <authorList>
            <person name="Kalkreuter E."/>
            <person name="Kautsar S.A."/>
            <person name="Yang D."/>
            <person name="Bader C.D."/>
            <person name="Teijaro C.N."/>
            <person name="Fluegel L."/>
            <person name="Davis C.M."/>
            <person name="Simpson J.R."/>
            <person name="Lauterbach L."/>
            <person name="Steele A.D."/>
            <person name="Gui C."/>
            <person name="Meng S."/>
            <person name="Li G."/>
            <person name="Viehrig K."/>
            <person name="Ye F."/>
            <person name="Su P."/>
            <person name="Kiefer A.F."/>
            <person name="Nichols A."/>
            <person name="Cepeda A.J."/>
            <person name="Yan W."/>
            <person name="Fan B."/>
            <person name="Jiang Y."/>
            <person name="Adhikari A."/>
            <person name="Zheng C.-J."/>
            <person name="Schuster L."/>
            <person name="Cowan T.M."/>
            <person name="Smanski M.J."/>
            <person name="Chevrette M.G."/>
            <person name="De Carvalho L.P.S."/>
            <person name="Shen B."/>
        </authorList>
    </citation>
    <scope>NUCLEOTIDE SEQUENCE [LARGE SCALE GENOMIC DNA]</scope>
    <source>
        <strain evidence="2 3">NPDC049639</strain>
    </source>
</reference>
<dbReference type="RefSeq" id="WP_398280956.1">
    <property type="nucleotide sequence ID" value="NZ_JBITLV010000004.1"/>
</dbReference>
<sequence length="211" mass="22122">MDERPNWWLLMGLTVLFILAAVTQCGGARNDPDKSDGIVRGGGPAPSATSVVRRDEFPPAAPTSTEPSGATPKAGDPGTLVASPDDVVIPRRFATKVDSNGSLKGYAGQRATGTDLLVKSVPADEGFWVVDPDDPDSEPVWVQLLPPPPESPYDVDQGDTVSFTGTFVTDGPGFPDEVGVTDSEGKAMLLRQGAHVDVDMQALDLDPLIPG</sequence>
<proteinExistence type="predicted"/>
<comment type="caution">
    <text evidence="2">The sequence shown here is derived from an EMBL/GenBank/DDBJ whole genome shotgun (WGS) entry which is preliminary data.</text>
</comment>
<evidence type="ECO:0000256" key="1">
    <source>
        <dbReference type="SAM" id="MobiDB-lite"/>
    </source>
</evidence>
<evidence type="ECO:0000313" key="3">
    <source>
        <dbReference type="Proteomes" id="UP001612915"/>
    </source>
</evidence>
<gene>
    <name evidence="2" type="ORF">ACIB24_13425</name>
</gene>